<dbReference type="SMART" id="SM00448">
    <property type="entry name" value="REC"/>
    <property type="match status" value="1"/>
</dbReference>
<dbReference type="InterPro" id="IPR011006">
    <property type="entry name" value="CheY-like_superfamily"/>
</dbReference>
<dbReference type="Proteomes" id="UP001499854">
    <property type="component" value="Unassembled WGS sequence"/>
</dbReference>
<name>A0ABP5E8D1_9ACTN</name>
<dbReference type="EMBL" id="BAAAQM010000049">
    <property type="protein sequence ID" value="GAA1993031.1"/>
    <property type="molecule type" value="Genomic_DNA"/>
</dbReference>
<dbReference type="Gene3D" id="3.40.50.2300">
    <property type="match status" value="1"/>
</dbReference>
<accession>A0ABP5E8D1</accession>
<evidence type="ECO:0000256" key="2">
    <source>
        <dbReference type="PROSITE-ProRule" id="PRU00169"/>
    </source>
</evidence>
<dbReference type="PROSITE" id="PS50110">
    <property type="entry name" value="RESPONSE_REGULATORY"/>
    <property type="match status" value="1"/>
</dbReference>
<dbReference type="InterPro" id="IPR001789">
    <property type="entry name" value="Sig_transdc_resp-reg_receiver"/>
</dbReference>
<dbReference type="InterPro" id="IPR039420">
    <property type="entry name" value="WalR-like"/>
</dbReference>
<dbReference type="InterPro" id="IPR016032">
    <property type="entry name" value="Sig_transdc_resp-reg_C-effctor"/>
</dbReference>
<keyword evidence="2" id="KW-0597">Phosphoprotein</keyword>
<feature type="domain" description="Response regulatory" evidence="4">
    <location>
        <begin position="3"/>
        <end position="119"/>
    </location>
</feature>
<reference evidence="6" key="1">
    <citation type="journal article" date="2019" name="Int. J. Syst. Evol. Microbiol.">
        <title>The Global Catalogue of Microorganisms (GCM) 10K type strain sequencing project: providing services to taxonomists for standard genome sequencing and annotation.</title>
        <authorList>
            <consortium name="The Broad Institute Genomics Platform"/>
            <consortium name="The Broad Institute Genome Sequencing Center for Infectious Disease"/>
            <person name="Wu L."/>
            <person name="Ma J."/>
        </authorList>
    </citation>
    <scope>NUCLEOTIDE SEQUENCE [LARGE SCALE GENOMIC DNA]</scope>
    <source>
        <strain evidence="6">JCM 16013</strain>
    </source>
</reference>
<evidence type="ECO:0000313" key="6">
    <source>
        <dbReference type="Proteomes" id="UP001499854"/>
    </source>
</evidence>
<proteinExistence type="predicted"/>
<keyword evidence="6" id="KW-1185">Reference proteome</keyword>
<keyword evidence="1" id="KW-0238">DNA-binding</keyword>
<dbReference type="Pfam" id="PF00196">
    <property type="entry name" value="GerE"/>
    <property type="match status" value="1"/>
</dbReference>
<dbReference type="Pfam" id="PF00072">
    <property type="entry name" value="Response_reg"/>
    <property type="match status" value="1"/>
</dbReference>
<dbReference type="PRINTS" id="PR00038">
    <property type="entry name" value="HTHLUXR"/>
</dbReference>
<comment type="caution">
    <text evidence="5">The sequence shown here is derived from an EMBL/GenBank/DDBJ whole genome shotgun (WGS) entry which is preliminary data.</text>
</comment>
<dbReference type="RefSeq" id="WP_344661106.1">
    <property type="nucleotide sequence ID" value="NZ_BAAAQM010000049.1"/>
</dbReference>
<evidence type="ECO:0000256" key="1">
    <source>
        <dbReference type="ARBA" id="ARBA00023125"/>
    </source>
</evidence>
<dbReference type="PROSITE" id="PS50043">
    <property type="entry name" value="HTH_LUXR_2"/>
    <property type="match status" value="1"/>
</dbReference>
<gene>
    <name evidence="5" type="ORF">GCM10009838_66240</name>
</gene>
<protein>
    <submittedName>
        <fullName evidence="5">Response regulator transcription factor</fullName>
    </submittedName>
</protein>
<dbReference type="InterPro" id="IPR000792">
    <property type="entry name" value="Tscrpt_reg_LuxR_C"/>
</dbReference>
<dbReference type="SUPFAM" id="SSF46894">
    <property type="entry name" value="C-terminal effector domain of the bipartite response regulators"/>
    <property type="match status" value="1"/>
</dbReference>
<feature type="domain" description="HTH luxR-type" evidence="3">
    <location>
        <begin position="134"/>
        <end position="199"/>
    </location>
</feature>
<evidence type="ECO:0000259" key="3">
    <source>
        <dbReference type="PROSITE" id="PS50043"/>
    </source>
</evidence>
<evidence type="ECO:0000313" key="5">
    <source>
        <dbReference type="EMBL" id="GAA1993031.1"/>
    </source>
</evidence>
<dbReference type="CDD" id="cd06170">
    <property type="entry name" value="LuxR_C_like"/>
    <property type="match status" value="1"/>
</dbReference>
<dbReference type="SMART" id="SM00421">
    <property type="entry name" value="HTH_LUXR"/>
    <property type="match status" value="1"/>
</dbReference>
<dbReference type="PANTHER" id="PTHR43214">
    <property type="entry name" value="TWO-COMPONENT RESPONSE REGULATOR"/>
    <property type="match status" value="1"/>
</dbReference>
<sequence>MVRILLAEDAHVVRGALVALLDLEPDFTVVADVHDGYSIVPAALAHKPDVAVLDVGLPGLDGVSAARRLGEALPSCRILILTSLGSPATLRRAMNANVHGFLLKDAPVDDLIKGVRTVAAGFRFIDPELAAAAWAGRESPLSPREAEILGLVAGGGTTAEIAAELFLNVGTVRNYLNGAVTKTGGRSRIDAIRIARDNGWLP</sequence>
<dbReference type="SUPFAM" id="SSF52172">
    <property type="entry name" value="CheY-like"/>
    <property type="match status" value="1"/>
</dbReference>
<dbReference type="PANTHER" id="PTHR43214:SF42">
    <property type="entry name" value="TRANSCRIPTIONAL REGULATORY PROTEIN DESR"/>
    <property type="match status" value="1"/>
</dbReference>
<organism evidence="5 6">
    <name type="scientific">Catenulispora subtropica</name>
    <dbReference type="NCBI Taxonomy" id="450798"/>
    <lineage>
        <taxon>Bacteria</taxon>
        <taxon>Bacillati</taxon>
        <taxon>Actinomycetota</taxon>
        <taxon>Actinomycetes</taxon>
        <taxon>Catenulisporales</taxon>
        <taxon>Catenulisporaceae</taxon>
        <taxon>Catenulispora</taxon>
    </lineage>
</organism>
<feature type="modified residue" description="4-aspartylphosphate" evidence="2">
    <location>
        <position position="54"/>
    </location>
</feature>
<evidence type="ECO:0000259" key="4">
    <source>
        <dbReference type="PROSITE" id="PS50110"/>
    </source>
</evidence>